<comment type="caution">
    <text evidence="1">The sequence shown here is derived from an EMBL/GenBank/DDBJ whole genome shotgun (WGS) entry which is preliminary data.</text>
</comment>
<dbReference type="AlphaFoldDB" id="A0A432YY69"/>
<proteinExistence type="predicted"/>
<protein>
    <submittedName>
        <fullName evidence="1">Uncharacterized protein</fullName>
    </submittedName>
</protein>
<dbReference type="EMBL" id="PIQC01000006">
    <property type="protein sequence ID" value="RUO68344.1"/>
    <property type="molecule type" value="Genomic_DNA"/>
</dbReference>
<reference evidence="2" key="1">
    <citation type="journal article" date="2018" name="Front. Microbiol.">
        <title>Genome-Based Analysis Reveals the Taxonomy and Diversity of the Family Idiomarinaceae.</title>
        <authorList>
            <person name="Liu Y."/>
            <person name="Lai Q."/>
            <person name="Shao Z."/>
        </authorList>
    </citation>
    <scope>NUCLEOTIDE SEQUENCE [LARGE SCALE GENOMIC DNA]</scope>
    <source>
        <strain evidence="2">R22</strain>
    </source>
</reference>
<evidence type="ECO:0000313" key="1">
    <source>
        <dbReference type="EMBL" id="RUO68344.1"/>
    </source>
</evidence>
<keyword evidence="2" id="KW-1185">Reference proteome</keyword>
<dbReference type="OrthoDB" id="7066818at2"/>
<dbReference type="RefSeq" id="WP_126782341.1">
    <property type="nucleotide sequence ID" value="NZ_PIQC01000006.1"/>
</dbReference>
<evidence type="ECO:0000313" key="2">
    <source>
        <dbReference type="Proteomes" id="UP000288058"/>
    </source>
</evidence>
<name>A0A432YY69_9GAMM</name>
<accession>A0A432YY69</accession>
<organism evidence="1 2">
    <name type="scientific">Idiomarina ramblicola</name>
    <dbReference type="NCBI Taxonomy" id="263724"/>
    <lineage>
        <taxon>Bacteria</taxon>
        <taxon>Pseudomonadati</taxon>
        <taxon>Pseudomonadota</taxon>
        <taxon>Gammaproteobacteria</taxon>
        <taxon>Alteromonadales</taxon>
        <taxon>Idiomarinaceae</taxon>
        <taxon>Idiomarina</taxon>
    </lineage>
</organism>
<sequence length="71" mass="7839">MTDDQSEHSTVNLDTSLLKDAQTLLDRKPASVEDVIEGWARLGQVVASQLTEREQMLVLLGSGFVKVIEPE</sequence>
<gene>
    <name evidence="1" type="ORF">CWI78_08990</name>
</gene>
<dbReference type="Proteomes" id="UP000288058">
    <property type="component" value="Unassembled WGS sequence"/>
</dbReference>